<proteinExistence type="predicted"/>
<accession>A0A921RHC5</accession>
<reference evidence="3" key="2">
    <citation type="submission" date="2020-10" db="EMBL/GenBank/DDBJ databases">
        <authorList>
            <person name="Cooper E.A."/>
            <person name="Brenton Z.W."/>
            <person name="Flinn B.S."/>
            <person name="Jenkins J."/>
            <person name="Shu S."/>
            <person name="Flowers D."/>
            <person name="Luo F."/>
            <person name="Wang Y."/>
            <person name="Xia P."/>
            <person name="Barry K."/>
            <person name="Daum C."/>
            <person name="Lipzen A."/>
            <person name="Yoshinaga Y."/>
            <person name="Schmutz J."/>
            <person name="Saski C."/>
            <person name="Vermerris W."/>
            <person name="Kresovich S."/>
        </authorList>
    </citation>
    <scope>NUCLEOTIDE SEQUENCE</scope>
</reference>
<evidence type="ECO:0008006" key="5">
    <source>
        <dbReference type="Google" id="ProtNLM"/>
    </source>
</evidence>
<evidence type="ECO:0000256" key="2">
    <source>
        <dbReference type="SAM" id="SignalP"/>
    </source>
</evidence>
<feature type="non-terminal residue" evidence="3">
    <location>
        <position position="73"/>
    </location>
</feature>
<name>A0A921RHC5_SORBI</name>
<protein>
    <recommendedName>
        <fullName evidence="5">Secreted protein</fullName>
    </recommendedName>
</protein>
<gene>
    <name evidence="3" type="ORF">BDA96_03G297800</name>
</gene>
<organism evidence="3 4">
    <name type="scientific">Sorghum bicolor</name>
    <name type="common">Sorghum</name>
    <name type="synonym">Sorghum vulgare</name>
    <dbReference type="NCBI Taxonomy" id="4558"/>
    <lineage>
        <taxon>Eukaryota</taxon>
        <taxon>Viridiplantae</taxon>
        <taxon>Streptophyta</taxon>
        <taxon>Embryophyta</taxon>
        <taxon>Tracheophyta</taxon>
        <taxon>Spermatophyta</taxon>
        <taxon>Magnoliopsida</taxon>
        <taxon>Liliopsida</taxon>
        <taxon>Poales</taxon>
        <taxon>Poaceae</taxon>
        <taxon>PACMAD clade</taxon>
        <taxon>Panicoideae</taxon>
        <taxon>Andropogonodae</taxon>
        <taxon>Andropogoneae</taxon>
        <taxon>Sorghinae</taxon>
        <taxon>Sorghum</taxon>
    </lineage>
</organism>
<dbReference type="EMBL" id="CM027682">
    <property type="protein sequence ID" value="KAG0539152.1"/>
    <property type="molecule type" value="Genomic_DNA"/>
</dbReference>
<evidence type="ECO:0000256" key="1">
    <source>
        <dbReference type="SAM" id="MobiDB-lite"/>
    </source>
</evidence>
<dbReference type="AlphaFoldDB" id="A0A921RHC5"/>
<feature type="compositionally biased region" description="Polar residues" evidence="1">
    <location>
        <begin position="51"/>
        <end position="73"/>
    </location>
</feature>
<keyword evidence="2" id="KW-0732">Signal</keyword>
<dbReference type="Proteomes" id="UP000807115">
    <property type="component" value="Chromosome 3"/>
</dbReference>
<feature type="region of interest" description="Disordered" evidence="1">
    <location>
        <begin position="48"/>
        <end position="73"/>
    </location>
</feature>
<reference evidence="3" key="1">
    <citation type="journal article" date="2019" name="BMC Genomics">
        <title>A new reference genome for Sorghum bicolor reveals high levels of sequence similarity between sweet and grain genotypes: implications for the genetics of sugar metabolism.</title>
        <authorList>
            <person name="Cooper E.A."/>
            <person name="Brenton Z.W."/>
            <person name="Flinn B.S."/>
            <person name="Jenkins J."/>
            <person name="Shu S."/>
            <person name="Flowers D."/>
            <person name="Luo F."/>
            <person name="Wang Y."/>
            <person name="Xia P."/>
            <person name="Barry K."/>
            <person name="Daum C."/>
            <person name="Lipzen A."/>
            <person name="Yoshinaga Y."/>
            <person name="Schmutz J."/>
            <person name="Saski C."/>
            <person name="Vermerris W."/>
            <person name="Kresovich S."/>
        </authorList>
    </citation>
    <scope>NUCLEOTIDE SEQUENCE</scope>
</reference>
<feature type="chain" id="PRO_5036826169" description="Secreted protein" evidence="2">
    <location>
        <begin position="20"/>
        <end position="73"/>
    </location>
</feature>
<sequence>MASWVPTGFRLFGVRLTLSLVRRGGKVAGGEEKRQFLCTVLMTVRKEHQTQTDPMQENSMYMISQSTRNIPSE</sequence>
<feature type="signal peptide" evidence="2">
    <location>
        <begin position="1"/>
        <end position="19"/>
    </location>
</feature>
<evidence type="ECO:0000313" key="4">
    <source>
        <dbReference type="Proteomes" id="UP000807115"/>
    </source>
</evidence>
<evidence type="ECO:0000313" key="3">
    <source>
        <dbReference type="EMBL" id="KAG0539152.1"/>
    </source>
</evidence>
<comment type="caution">
    <text evidence="3">The sequence shown here is derived from an EMBL/GenBank/DDBJ whole genome shotgun (WGS) entry which is preliminary data.</text>
</comment>